<protein>
    <recommendedName>
        <fullName evidence="4">DUF444 family protein</fullName>
    </recommendedName>
</protein>
<reference evidence="3" key="1">
    <citation type="submission" date="2016-10" db="EMBL/GenBank/DDBJ databases">
        <authorList>
            <person name="Varghese N."/>
            <person name="Submissions S."/>
        </authorList>
    </citation>
    <scope>NUCLEOTIDE SEQUENCE [LARGE SCALE GENOMIC DNA]</scope>
    <source>
        <strain evidence="3">ATCC 25963</strain>
    </source>
</reference>
<accession>A0A1I2GG90</accession>
<dbReference type="EMBL" id="FOMX01000032">
    <property type="protein sequence ID" value="SFF16615.1"/>
    <property type="molecule type" value="Genomic_DNA"/>
</dbReference>
<dbReference type="AlphaFoldDB" id="A0A1I2GG90"/>
<evidence type="ECO:0008006" key="4">
    <source>
        <dbReference type="Google" id="ProtNLM"/>
    </source>
</evidence>
<organism evidence="2 3">
    <name type="scientific">Nannocystis exedens</name>
    <dbReference type="NCBI Taxonomy" id="54"/>
    <lineage>
        <taxon>Bacteria</taxon>
        <taxon>Pseudomonadati</taxon>
        <taxon>Myxococcota</taxon>
        <taxon>Polyangia</taxon>
        <taxon>Nannocystales</taxon>
        <taxon>Nannocystaceae</taxon>
        <taxon>Nannocystis</taxon>
    </lineage>
</organism>
<dbReference type="STRING" id="54.SAMN02745121_07295"/>
<proteinExistence type="predicted"/>
<keyword evidence="3" id="KW-1185">Reference proteome</keyword>
<dbReference type="PANTHER" id="PTHR30510:SF2">
    <property type="entry name" value="UPF0229 PROTEIN YEAH"/>
    <property type="match status" value="1"/>
</dbReference>
<dbReference type="RefSeq" id="WP_096328100.1">
    <property type="nucleotide sequence ID" value="NZ_FOMX01000032.1"/>
</dbReference>
<evidence type="ECO:0000313" key="2">
    <source>
        <dbReference type="EMBL" id="SFF16615.1"/>
    </source>
</evidence>
<dbReference type="NCBIfam" id="NF003711">
    <property type="entry name" value="PRK05325.2-3"/>
    <property type="match status" value="1"/>
</dbReference>
<dbReference type="Pfam" id="PF04285">
    <property type="entry name" value="DUF444"/>
    <property type="match status" value="2"/>
</dbReference>
<evidence type="ECO:0000313" key="3">
    <source>
        <dbReference type="Proteomes" id="UP000199400"/>
    </source>
</evidence>
<gene>
    <name evidence="2" type="ORF">SAMN02745121_07295</name>
</gene>
<sequence>MISRIEQDHSRFREIIRGKIRQNLRKYISRGDMVAPKGQGTVAIPMPQINIPRFVHGDNSGQGVGQGDGEPGDPVGGSGKDGQGGAGKAGEQEGGKALEVEVTLEELAQIMGEELGLPNIQPKGTHSLETRKDRYVGLRNTGPESLRNFKATYKRALRRQVAMGSYDPARPVIVPIREDRRYRSWRTDPRPQTNAVIIYMMDVSGSMGDEQKEIVRIESFWIDTWLRSQYKGLESRYIIHDATARVVERDVFFRTRESGGTMISSAYKLCAELIDAEFNPEQWNIYAFHFSDGDNWSVDDTATCIQLVKHQLLPRCNQFGYGQVESPYGSGQFIKDLRSAFAKNIALVTSEIKSKDDIMDSIREFLKGGR</sequence>
<dbReference type="Proteomes" id="UP000199400">
    <property type="component" value="Unassembled WGS sequence"/>
</dbReference>
<feature type="compositionally biased region" description="Gly residues" evidence="1">
    <location>
        <begin position="60"/>
        <end position="88"/>
    </location>
</feature>
<name>A0A1I2GG90_9BACT</name>
<dbReference type="PANTHER" id="PTHR30510">
    <property type="entry name" value="UPF0229 PROTEIN YEAH"/>
    <property type="match status" value="1"/>
</dbReference>
<feature type="region of interest" description="Disordered" evidence="1">
    <location>
        <begin position="52"/>
        <end position="95"/>
    </location>
</feature>
<dbReference type="OrthoDB" id="9788289at2"/>
<dbReference type="InterPro" id="IPR006698">
    <property type="entry name" value="UPF0229"/>
</dbReference>
<evidence type="ECO:0000256" key="1">
    <source>
        <dbReference type="SAM" id="MobiDB-lite"/>
    </source>
</evidence>